<keyword evidence="2" id="KW-0282">Flagellum</keyword>
<dbReference type="Proteomes" id="UP000243378">
    <property type="component" value="Unassembled WGS sequence"/>
</dbReference>
<dbReference type="OrthoDB" id="5741693at2"/>
<dbReference type="RefSeq" id="WP_092367815.1">
    <property type="nucleotide sequence ID" value="NZ_FNBM01000004.1"/>
</dbReference>
<evidence type="ECO:0000256" key="1">
    <source>
        <dbReference type="SAM" id="MobiDB-lite"/>
    </source>
</evidence>
<dbReference type="AlphaFoldDB" id="A0A1G7NC03"/>
<keyword evidence="2" id="KW-0966">Cell projection</keyword>
<evidence type="ECO:0000313" key="2">
    <source>
        <dbReference type="EMBL" id="SDF71461.1"/>
    </source>
</evidence>
<evidence type="ECO:0000313" key="3">
    <source>
        <dbReference type="Proteomes" id="UP000243378"/>
    </source>
</evidence>
<dbReference type="STRING" id="640205.SAMN05216381_2225"/>
<dbReference type="SUPFAM" id="SSF160214">
    <property type="entry name" value="FlaG-like"/>
    <property type="match status" value="1"/>
</dbReference>
<dbReference type="InterPro" id="IPR035924">
    <property type="entry name" value="FlaG-like_sf"/>
</dbReference>
<dbReference type="PANTHER" id="PTHR37166:SF1">
    <property type="entry name" value="PROTEIN FLAG"/>
    <property type="match status" value="1"/>
</dbReference>
<organism evidence="2 3">
    <name type="scientific">Phytopseudomonas seleniipraecipitans</name>
    <dbReference type="NCBI Taxonomy" id="640205"/>
    <lineage>
        <taxon>Bacteria</taxon>
        <taxon>Pseudomonadati</taxon>
        <taxon>Pseudomonadota</taxon>
        <taxon>Gammaproteobacteria</taxon>
        <taxon>Pseudomonadales</taxon>
        <taxon>Pseudomonadaceae</taxon>
        <taxon>Phytopseudomonas</taxon>
    </lineage>
</organism>
<proteinExistence type="predicted"/>
<dbReference type="EMBL" id="FNBM01000004">
    <property type="protein sequence ID" value="SDF71461.1"/>
    <property type="molecule type" value="Genomic_DNA"/>
</dbReference>
<name>A0A1G7NC03_9GAMM</name>
<dbReference type="InterPro" id="IPR005186">
    <property type="entry name" value="FlaG"/>
</dbReference>
<protein>
    <submittedName>
        <fullName evidence="2">Flagellar protein FlaG</fullName>
    </submittedName>
</protein>
<keyword evidence="2" id="KW-0969">Cilium</keyword>
<feature type="region of interest" description="Disordered" evidence="1">
    <location>
        <begin position="14"/>
        <end position="46"/>
    </location>
</feature>
<reference evidence="2 3" key="1">
    <citation type="submission" date="2016-10" db="EMBL/GenBank/DDBJ databases">
        <authorList>
            <person name="de Groot N.N."/>
        </authorList>
    </citation>
    <scope>NUCLEOTIDE SEQUENCE [LARGE SCALE GENOMIC DNA]</scope>
    <source>
        <strain evidence="2 3">LMG 25475</strain>
    </source>
</reference>
<gene>
    <name evidence="2" type="ORF">SAMN05216381_2225</name>
</gene>
<dbReference type="PANTHER" id="PTHR37166">
    <property type="entry name" value="PROTEIN FLAG"/>
    <property type="match status" value="1"/>
</dbReference>
<accession>A0A1G7NC03</accession>
<dbReference type="Gene3D" id="3.30.160.170">
    <property type="entry name" value="FlaG-like"/>
    <property type="match status" value="1"/>
</dbReference>
<dbReference type="Pfam" id="PF03646">
    <property type="entry name" value="FlaG"/>
    <property type="match status" value="1"/>
</dbReference>
<sequence>MDISKVAGNALVQASATTNPGSPKAPGVSSVSAQAPEQDRRAATSRSLVDSAVVDIHSQIQNLQRDLNFSVDDSTGDVVVKVIDGESGKVVRQIPSKEVLELAARLEDVRSLMFEAKA</sequence>